<name>A0A329S417_9STRA</name>
<dbReference type="EMBL" id="RCMV01000079">
    <property type="protein sequence ID" value="KAG3225611.1"/>
    <property type="molecule type" value="Genomic_DNA"/>
</dbReference>
<dbReference type="OrthoDB" id="78656at2759"/>
<dbReference type="EMBL" id="RCMK01000056">
    <property type="protein sequence ID" value="KAG2951171.1"/>
    <property type="molecule type" value="Genomic_DNA"/>
</dbReference>
<dbReference type="Proteomes" id="UP000735874">
    <property type="component" value="Unassembled WGS sequence"/>
</dbReference>
<evidence type="ECO:0000313" key="5">
    <source>
        <dbReference type="EMBL" id="KAG3225611.1"/>
    </source>
</evidence>
<evidence type="ECO:0000313" key="7">
    <source>
        <dbReference type="Proteomes" id="UP000251314"/>
    </source>
</evidence>
<protein>
    <submittedName>
        <fullName evidence="6">Uncharacterized protein</fullName>
    </submittedName>
</protein>
<dbReference type="EMBL" id="RCMG01000081">
    <property type="protein sequence ID" value="KAG2864371.1"/>
    <property type="molecule type" value="Genomic_DNA"/>
</dbReference>
<keyword evidence="7" id="KW-1185">Reference proteome</keyword>
<evidence type="ECO:0000313" key="1">
    <source>
        <dbReference type="EMBL" id="KAG2864371.1"/>
    </source>
</evidence>
<sequence length="420" mass="46635">MQVDPDETPPPNALLLLVSGDGIPLLVRSYGEVYMPPSAAVGVTSALYHAARREKDGFVDLQLMALETMHRSVVYEMTPIDLLLVFASDKPCDGCPSSRAIARRMLRTVFDSLLLLIGQQNLRDWDASKQRAAIAKQVDVVDTIVTKFQIDPRFVFGRPVRDVVAYRQLDGIDVGKSGSMLQGAWLENGELVGEYFQPNGPNMLEAKELLLLTVLGECVGRRDCNYTHYIGRVHLARTQTDAKVVIRNSSNGPLVTFIGIFPIEAEDDTTLKEMADKLLLCRAKARVREAGSPLENLPSTLICSYASRLGDTHSPSCRTLAYLNPSWETVLRTNTTSLDVLQISRNFWWRELCRFAAHRQYATSSAMTLPSDYKHEDETLTFLQHVRGPVQFLSLCIGPVPIARIAALGDALAEAMLNIQ</sequence>
<dbReference type="Proteomes" id="UP000760860">
    <property type="component" value="Unassembled WGS sequence"/>
</dbReference>
<dbReference type="EMBL" id="RCML01000403">
    <property type="protein sequence ID" value="KAG2978068.1"/>
    <property type="molecule type" value="Genomic_DNA"/>
</dbReference>
<evidence type="ECO:0000313" key="3">
    <source>
        <dbReference type="EMBL" id="KAG2951171.1"/>
    </source>
</evidence>
<dbReference type="EMBL" id="MJFZ01000374">
    <property type="protein sequence ID" value="RAW30382.1"/>
    <property type="molecule type" value="Genomic_DNA"/>
</dbReference>
<dbReference type="Proteomes" id="UP000774804">
    <property type="component" value="Unassembled WGS sequence"/>
</dbReference>
<organism evidence="6 7">
    <name type="scientific">Phytophthora cactorum</name>
    <dbReference type="NCBI Taxonomy" id="29920"/>
    <lineage>
        <taxon>Eukaryota</taxon>
        <taxon>Sar</taxon>
        <taxon>Stramenopiles</taxon>
        <taxon>Oomycota</taxon>
        <taxon>Peronosporomycetes</taxon>
        <taxon>Peronosporales</taxon>
        <taxon>Peronosporaceae</taxon>
        <taxon>Phytophthora</taxon>
    </lineage>
</organism>
<dbReference type="VEuPathDB" id="FungiDB:PC110_g13259"/>
<accession>A0A329S417</accession>
<comment type="caution">
    <text evidence="6">The sequence shown here is derived from an EMBL/GenBank/DDBJ whole genome shotgun (WGS) entry which is preliminary data.</text>
</comment>
<dbReference type="Proteomes" id="UP000697107">
    <property type="component" value="Unassembled WGS sequence"/>
</dbReference>
<gene>
    <name evidence="6" type="ORF">PC110_g13259</name>
    <name evidence="1" type="ORF">PC113_g4623</name>
    <name evidence="2" type="ORF">PC115_g4024</name>
    <name evidence="3" type="ORF">PC117_g3806</name>
    <name evidence="4" type="ORF">PC118_g12489</name>
    <name evidence="5" type="ORF">PC129_g3773</name>
</gene>
<evidence type="ECO:0000313" key="6">
    <source>
        <dbReference type="EMBL" id="RAW30382.1"/>
    </source>
</evidence>
<dbReference type="Proteomes" id="UP000736787">
    <property type="component" value="Unassembled WGS sequence"/>
</dbReference>
<dbReference type="AlphaFoldDB" id="A0A329S417"/>
<dbReference type="EMBL" id="RCMI01000072">
    <property type="protein sequence ID" value="KAG2937803.1"/>
    <property type="molecule type" value="Genomic_DNA"/>
</dbReference>
<evidence type="ECO:0000313" key="2">
    <source>
        <dbReference type="EMBL" id="KAG2937803.1"/>
    </source>
</evidence>
<evidence type="ECO:0000313" key="4">
    <source>
        <dbReference type="EMBL" id="KAG2978068.1"/>
    </source>
</evidence>
<dbReference type="Proteomes" id="UP000251314">
    <property type="component" value="Unassembled WGS sequence"/>
</dbReference>
<reference evidence="1" key="2">
    <citation type="submission" date="2018-10" db="EMBL/GenBank/DDBJ databases">
        <title>Effector identification in a new, highly contiguous assembly of the strawberry crown rot pathogen Phytophthora cactorum.</title>
        <authorList>
            <person name="Armitage A.D."/>
            <person name="Nellist C.F."/>
            <person name="Bates H."/>
            <person name="Vickerstaff R.J."/>
            <person name="Harrison R.J."/>
        </authorList>
    </citation>
    <scope>NUCLEOTIDE SEQUENCE</scope>
    <source>
        <strain evidence="1">15-7</strain>
        <strain evidence="2">4032</strain>
        <strain evidence="3">4040</strain>
        <strain evidence="4">P415</strain>
        <strain evidence="5">P421</strain>
    </source>
</reference>
<proteinExistence type="predicted"/>
<reference evidence="6 7" key="1">
    <citation type="submission" date="2018-01" db="EMBL/GenBank/DDBJ databases">
        <title>Draft genome of the strawberry crown rot pathogen Phytophthora cactorum.</title>
        <authorList>
            <person name="Armitage A.D."/>
            <person name="Lysoe E."/>
            <person name="Nellist C.F."/>
            <person name="Harrison R.J."/>
            <person name="Brurberg M.B."/>
        </authorList>
    </citation>
    <scope>NUCLEOTIDE SEQUENCE [LARGE SCALE GENOMIC DNA]</scope>
    <source>
        <strain evidence="6 7">10300</strain>
    </source>
</reference>